<dbReference type="PROSITE" id="PS51257">
    <property type="entry name" value="PROKAR_LIPOPROTEIN"/>
    <property type="match status" value="1"/>
</dbReference>
<protein>
    <submittedName>
        <fullName evidence="1">Uncharacterized protein</fullName>
    </submittedName>
</protein>
<proteinExistence type="predicted"/>
<organism evidence="1 2">
    <name type="scientific">Alistipes intestinihominis</name>
    <dbReference type="NCBI Taxonomy" id="3133172"/>
    <lineage>
        <taxon>Bacteria</taxon>
        <taxon>Pseudomonadati</taxon>
        <taxon>Bacteroidota</taxon>
        <taxon>Bacteroidia</taxon>
        <taxon>Bacteroidales</taxon>
        <taxon>Rikenellaceae</taxon>
        <taxon>Alistipes</taxon>
    </lineage>
</organism>
<evidence type="ECO:0000313" key="2">
    <source>
        <dbReference type="Proteomes" id="UP001460202"/>
    </source>
</evidence>
<evidence type="ECO:0000313" key="1">
    <source>
        <dbReference type="EMBL" id="MEQ2545538.1"/>
    </source>
</evidence>
<dbReference type="Proteomes" id="UP001460202">
    <property type="component" value="Unassembled WGS sequence"/>
</dbReference>
<dbReference type="EMBL" id="JBBMFL010000014">
    <property type="protein sequence ID" value="MEQ2545538.1"/>
    <property type="molecule type" value="Genomic_DNA"/>
</dbReference>
<keyword evidence="2" id="KW-1185">Reference proteome</keyword>
<comment type="caution">
    <text evidence="1">The sequence shown here is derived from an EMBL/GenBank/DDBJ whole genome shotgun (WGS) entry which is preliminary data.</text>
</comment>
<dbReference type="RefSeq" id="WP_229092110.1">
    <property type="nucleotide sequence ID" value="NZ_JBBMFL010000014.1"/>
</dbReference>
<name>A0ABV1GZN5_9BACT</name>
<sequence length="317" mass="35074">MNKLFATIVLAAFALSGCIKEDDSYKELLPLQPGMNIYNMTMTQNAVAMQPANAGIRLALLLAEAAKQYPDTELKDVDLTKLKIEGNSNSVISLLFTAGAKIERQDDGSYEITYNEDYQQPDGFYLKGSVLVRTNGAEQLKDAQVDKVWQVEIQDDLKVLSRSNYGTQTVHMEGGSTTLYSNGDGSYTIAVRGLSANIDQSTVHSNWSADFTLSGANADLVYSECRGKDFKISEGRAEGSSIYVGTDSSNLRMSYYLSSGSVYRSGQIIEGTQECSFESFNYDTAAYPSPDVRYVWSNDGNQLYQKIYYNGYVYPKN</sequence>
<dbReference type="GeneID" id="78180672"/>
<accession>A0ABV1GZN5</accession>
<reference evidence="1 2" key="1">
    <citation type="submission" date="2024-03" db="EMBL/GenBank/DDBJ databases">
        <title>Human intestinal bacterial collection.</title>
        <authorList>
            <person name="Pauvert C."/>
            <person name="Hitch T.C.A."/>
            <person name="Clavel T."/>
        </authorList>
    </citation>
    <scope>NUCLEOTIDE SEQUENCE [LARGE SCALE GENOMIC DNA]</scope>
    <source>
        <strain evidence="1 2">CLA-KB-H122</strain>
    </source>
</reference>
<gene>
    <name evidence="1" type="ORF">WMO46_11355</name>
</gene>